<evidence type="ECO:0000259" key="9">
    <source>
        <dbReference type="PROSITE" id="PS50928"/>
    </source>
</evidence>
<evidence type="ECO:0000256" key="3">
    <source>
        <dbReference type="ARBA" id="ARBA00022475"/>
    </source>
</evidence>
<proteinExistence type="inferred from homology"/>
<feature type="compositionally biased region" description="Polar residues" evidence="8">
    <location>
        <begin position="1"/>
        <end position="13"/>
    </location>
</feature>
<evidence type="ECO:0000256" key="4">
    <source>
        <dbReference type="ARBA" id="ARBA00022692"/>
    </source>
</evidence>
<name>A0ABX4TH07_9HYPH</name>
<feature type="transmembrane region" description="Helical" evidence="7">
    <location>
        <begin position="173"/>
        <end position="193"/>
    </location>
</feature>
<evidence type="ECO:0000256" key="5">
    <source>
        <dbReference type="ARBA" id="ARBA00022989"/>
    </source>
</evidence>
<feature type="transmembrane region" description="Helical" evidence="7">
    <location>
        <begin position="221"/>
        <end position="245"/>
    </location>
</feature>
<evidence type="ECO:0000256" key="1">
    <source>
        <dbReference type="ARBA" id="ARBA00004651"/>
    </source>
</evidence>
<dbReference type="SUPFAM" id="SSF161098">
    <property type="entry name" value="MetI-like"/>
    <property type="match status" value="1"/>
</dbReference>
<keyword evidence="5 7" id="KW-1133">Transmembrane helix</keyword>
<dbReference type="InterPro" id="IPR051393">
    <property type="entry name" value="ABC_transporter_permease"/>
</dbReference>
<comment type="subcellular location">
    <subcellularLocation>
        <location evidence="1 7">Cell membrane</location>
        <topology evidence="1 7">Multi-pass membrane protein</topology>
    </subcellularLocation>
</comment>
<keyword evidence="3" id="KW-1003">Cell membrane</keyword>
<organism evidence="10 11">
    <name type="scientific">Sinorhizobium medicae</name>
    <dbReference type="NCBI Taxonomy" id="110321"/>
    <lineage>
        <taxon>Bacteria</taxon>
        <taxon>Pseudomonadati</taxon>
        <taxon>Pseudomonadota</taxon>
        <taxon>Alphaproteobacteria</taxon>
        <taxon>Hyphomicrobiales</taxon>
        <taxon>Rhizobiaceae</taxon>
        <taxon>Sinorhizobium/Ensifer group</taxon>
        <taxon>Sinorhizobium</taxon>
    </lineage>
</organism>
<keyword evidence="2 7" id="KW-0813">Transport</keyword>
<feature type="transmembrane region" description="Helical" evidence="7">
    <location>
        <begin position="331"/>
        <end position="353"/>
    </location>
</feature>
<dbReference type="Gene3D" id="1.10.3720.10">
    <property type="entry name" value="MetI-like"/>
    <property type="match status" value="1"/>
</dbReference>
<keyword evidence="6 7" id="KW-0472">Membrane</keyword>
<dbReference type="PANTHER" id="PTHR30193:SF37">
    <property type="entry name" value="INNER MEMBRANE ABC TRANSPORTER PERMEASE PROTEIN YCJO"/>
    <property type="match status" value="1"/>
</dbReference>
<feature type="transmembrane region" description="Helical" evidence="7">
    <location>
        <begin position="76"/>
        <end position="106"/>
    </location>
</feature>
<comment type="similarity">
    <text evidence="7">Belongs to the binding-protein-dependent transport system permease family.</text>
</comment>
<dbReference type="PROSITE" id="PS50928">
    <property type="entry name" value="ABC_TM1"/>
    <property type="match status" value="1"/>
</dbReference>
<keyword evidence="4 7" id="KW-0812">Transmembrane</keyword>
<dbReference type="RefSeq" id="WP_011976275.1">
    <property type="nucleotide sequence ID" value="NZ_ATYC01000022.1"/>
</dbReference>
<gene>
    <name evidence="10" type="ORF">BMJ33_21750</name>
</gene>
<evidence type="ECO:0000256" key="2">
    <source>
        <dbReference type="ARBA" id="ARBA00022448"/>
    </source>
</evidence>
<protein>
    <submittedName>
        <fullName evidence="10">Sugar ABC transporter permease</fullName>
    </submittedName>
</protein>
<dbReference type="InterPro" id="IPR035906">
    <property type="entry name" value="MetI-like_sf"/>
</dbReference>
<comment type="caution">
    <text evidence="10">The sequence shown here is derived from an EMBL/GenBank/DDBJ whole genome shotgun (WGS) entry which is preliminary data.</text>
</comment>
<evidence type="ECO:0000256" key="8">
    <source>
        <dbReference type="SAM" id="MobiDB-lite"/>
    </source>
</evidence>
<accession>A0ABX4TH07</accession>
<dbReference type="Proteomes" id="UP001190825">
    <property type="component" value="Unassembled WGS sequence"/>
</dbReference>
<keyword evidence="11" id="KW-1185">Reference proteome</keyword>
<evidence type="ECO:0000313" key="11">
    <source>
        <dbReference type="Proteomes" id="UP001190825"/>
    </source>
</evidence>
<dbReference type="PANTHER" id="PTHR30193">
    <property type="entry name" value="ABC TRANSPORTER PERMEASE PROTEIN"/>
    <property type="match status" value="1"/>
</dbReference>
<evidence type="ECO:0000256" key="6">
    <source>
        <dbReference type="ARBA" id="ARBA00023136"/>
    </source>
</evidence>
<reference evidence="10 11" key="1">
    <citation type="journal article" date="2018" name="FEMS Microbiol. Ecol.">
        <title>Co-invading symbiotic mutualists of Medicago polymorpha retain high ancestral diversity and contain diverse accessory genomes.</title>
        <authorList>
            <person name="Porter S.S."/>
            <person name="Faber-Hammond J.J."/>
            <person name="Friesen M.L."/>
        </authorList>
    </citation>
    <scope>NUCLEOTIDE SEQUENCE [LARGE SCALE GENOMIC DNA]</scope>
    <source>
        <strain evidence="10 11">Str16</strain>
    </source>
</reference>
<dbReference type="Pfam" id="PF00528">
    <property type="entry name" value="BPD_transp_1"/>
    <property type="match status" value="1"/>
</dbReference>
<feature type="transmembrane region" description="Helical" evidence="7">
    <location>
        <begin position="281"/>
        <end position="302"/>
    </location>
</feature>
<feature type="compositionally biased region" description="Low complexity" evidence="8">
    <location>
        <begin position="17"/>
        <end position="29"/>
    </location>
</feature>
<dbReference type="InterPro" id="IPR000515">
    <property type="entry name" value="MetI-like"/>
</dbReference>
<feature type="domain" description="ABC transmembrane type-1" evidence="9">
    <location>
        <begin position="136"/>
        <end position="350"/>
    </location>
</feature>
<evidence type="ECO:0000256" key="7">
    <source>
        <dbReference type="RuleBase" id="RU363032"/>
    </source>
</evidence>
<dbReference type="EMBL" id="NBUC01000110">
    <property type="protein sequence ID" value="PLT99551.1"/>
    <property type="molecule type" value="Genomic_DNA"/>
</dbReference>
<feature type="compositionally biased region" description="Basic and acidic residues" evidence="8">
    <location>
        <begin position="57"/>
        <end position="66"/>
    </location>
</feature>
<feature type="transmembrane region" description="Helical" evidence="7">
    <location>
        <begin position="140"/>
        <end position="161"/>
    </location>
</feature>
<evidence type="ECO:0000313" key="10">
    <source>
        <dbReference type="EMBL" id="PLT99551.1"/>
    </source>
</evidence>
<sequence length="362" mass="39558">MGSARSSNGPTPESSRGRASGAPRAPRPATAWLPIRTAARRPTSQLAEGPRTLVSTPKREQARAARAEAADREPHGWLGLVFIAPSMVFIGGLFVIPLVMTAWMSFYHWPLLGRRKFIGLDNYAELLGDTQLWQALGFTLLYTVLVTAAILVVAFPLALLVDRPLRNTGIFRTIYFMPVVIGFGAASTLWMWLLNPDSGVFSRLLLGLGIVDAAPRPLESFWPALAVVILMVVWKTAGFTMVILLTGLQSIPQEIAEAAKIDGANAFSRFRRITLPLMRNALLLALVLNITSSMLAFDQFFIITQGGPENSTISAVFSIYLASFSSYRLGYGSALSFALLVVLVAISSIQLSFMRQRPEEGR</sequence>
<feature type="region of interest" description="Disordered" evidence="8">
    <location>
        <begin position="1"/>
        <end position="66"/>
    </location>
</feature>
<dbReference type="CDD" id="cd06261">
    <property type="entry name" value="TM_PBP2"/>
    <property type="match status" value="1"/>
</dbReference>